<feature type="transmembrane region" description="Helical" evidence="1">
    <location>
        <begin position="49"/>
        <end position="69"/>
    </location>
</feature>
<proteinExistence type="predicted"/>
<gene>
    <name evidence="2" type="ORF">MACJ_001841</name>
</gene>
<organism evidence="2 3">
    <name type="scientific">Theileria orientalis</name>
    <dbReference type="NCBI Taxonomy" id="68886"/>
    <lineage>
        <taxon>Eukaryota</taxon>
        <taxon>Sar</taxon>
        <taxon>Alveolata</taxon>
        <taxon>Apicomplexa</taxon>
        <taxon>Aconoidasida</taxon>
        <taxon>Piroplasmida</taxon>
        <taxon>Theileriidae</taxon>
        <taxon>Theileria</taxon>
    </lineage>
</organism>
<protein>
    <submittedName>
        <fullName evidence="2">Uncharacterized protein</fullName>
    </submittedName>
</protein>
<dbReference type="OrthoDB" id="361066at2759"/>
<keyword evidence="1" id="KW-0472">Membrane</keyword>
<name>A0A976QV35_THEOR</name>
<keyword evidence="1" id="KW-1133">Transmembrane helix</keyword>
<dbReference type="Proteomes" id="UP000244803">
    <property type="component" value="Chromosome 3"/>
</dbReference>
<accession>A0A976QV35</accession>
<evidence type="ECO:0000256" key="1">
    <source>
        <dbReference type="SAM" id="Phobius"/>
    </source>
</evidence>
<reference evidence="2" key="1">
    <citation type="submission" date="2022-07" db="EMBL/GenBank/DDBJ databases">
        <title>Evaluation of T. orientalis genome assembly methods using nanopore sequencing and analysis of variation between genomes.</title>
        <authorList>
            <person name="Yam J."/>
            <person name="Micallef M.L."/>
            <person name="Liu M."/>
            <person name="Djordjevic S.P."/>
            <person name="Bogema D.R."/>
            <person name="Jenkins C."/>
        </authorList>
    </citation>
    <scope>NUCLEOTIDE SEQUENCE</scope>
    <source>
        <strain evidence="2">Fish Creek</strain>
    </source>
</reference>
<dbReference type="AlphaFoldDB" id="A0A976QV35"/>
<keyword evidence="1" id="KW-0812">Transmembrane</keyword>
<evidence type="ECO:0000313" key="2">
    <source>
        <dbReference type="EMBL" id="UKJ88597.2"/>
    </source>
</evidence>
<sequence>MRNSTKLYNITRLIFTTQNRSFSTNTTAYNPKIVNEAINPKPGRLYRSVPRLFVIASLMLAVPVVATYYDNEQFKKELELRNQPGYRY</sequence>
<dbReference type="EMBL" id="CP056066">
    <property type="protein sequence ID" value="UKJ88597.2"/>
    <property type="molecule type" value="Genomic_DNA"/>
</dbReference>
<evidence type="ECO:0000313" key="3">
    <source>
        <dbReference type="Proteomes" id="UP000244803"/>
    </source>
</evidence>